<dbReference type="SUPFAM" id="SSF49464">
    <property type="entry name" value="Carboxypeptidase regulatory domain-like"/>
    <property type="match status" value="1"/>
</dbReference>
<name>A0A4V6N5S7_9SPHI</name>
<protein>
    <submittedName>
        <fullName evidence="10">TonB-dependent receptor</fullName>
    </submittedName>
</protein>
<dbReference type="Gene3D" id="2.60.40.1120">
    <property type="entry name" value="Carboxypeptidase-like, regulatory domain"/>
    <property type="match status" value="1"/>
</dbReference>
<evidence type="ECO:0000256" key="4">
    <source>
        <dbReference type="ARBA" id="ARBA00022692"/>
    </source>
</evidence>
<dbReference type="FunFam" id="2.170.130.10:FF:000008">
    <property type="entry name" value="SusC/RagA family TonB-linked outer membrane protein"/>
    <property type="match status" value="1"/>
</dbReference>
<feature type="chain" id="PRO_5020200975" evidence="8">
    <location>
        <begin position="21"/>
        <end position="1070"/>
    </location>
</feature>
<comment type="caution">
    <text evidence="10">The sequence shown here is derived from an EMBL/GenBank/DDBJ whole genome shotgun (WGS) entry which is preliminary data.</text>
</comment>
<organism evidence="10 11">
    <name type="scientific">Pedobacter hiemivivus</name>
    <dbReference type="NCBI Taxonomy" id="2530454"/>
    <lineage>
        <taxon>Bacteria</taxon>
        <taxon>Pseudomonadati</taxon>
        <taxon>Bacteroidota</taxon>
        <taxon>Sphingobacteriia</taxon>
        <taxon>Sphingobacteriales</taxon>
        <taxon>Sphingobacteriaceae</taxon>
        <taxon>Pedobacter</taxon>
    </lineage>
</organism>
<keyword evidence="5 7" id="KW-0472">Membrane</keyword>
<evidence type="ECO:0000256" key="7">
    <source>
        <dbReference type="PROSITE-ProRule" id="PRU01360"/>
    </source>
</evidence>
<dbReference type="Pfam" id="PF13715">
    <property type="entry name" value="CarbopepD_reg_2"/>
    <property type="match status" value="1"/>
</dbReference>
<dbReference type="Pfam" id="PF07715">
    <property type="entry name" value="Plug"/>
    <property type="match status" value="1"/>
</dbReference>
<keyword evidence="11" id="KW-1185">Reference proteome</keyword>
<evidence type="ECO:0000313" key="10">
    <source>
        <dbReference type="EMBL" id="TCC92476.1"/>
    </source>
</evidence>
<sequence length="1070" mass="117515">MNKLLLPFFMLLLICSTAWAQTRKITGKVTDGTGPLIGVSIKLKGTTSATTTDRNGSYNINIPSAGNAILVFTYVGFVTKEVTVGTRSEITVTLEDDTKGLNEVVVIGYGTVKKGDLTGAVGVVKGEDLAKVPVANVAEALIGKIAGLQVVATEGSPDAEIKVKLRGGGSISQDNSPLYIVDGFPVESMSNISSSDIASISFLKDAASTAIYGSRAANGVIVITTKEGKEGKVNVTANAYGGFRTITKELSVLSPYEYVLYQYELDQTATFQNYYGVYQDLDIYKSIKGRNWQDEVFGRNAPQQFYNIGLNGGSKSSRFNLGLTRNKEESVMLGSGYERNNLNFKLNTDISPKVSVDFNTRLSYMLIDGAGVNTGSGSNTRLRNSIKYAPTRGLREFEQSVVDDDMIDAETNSLLYDPVKSVNDEYKKQNRLATNFNAGLRWKIIDVLSFRSEAGYEFKNERTDVVSGPATPDARNFGAQPIGKINTFNGGSYRISNYLTYNNTKFINADHSLNVVAGQEILSNWNKTISNESRFFPVNMKAPEVLASMNYGSPIPTVTYISPDNNLSSFFGRASYAYLNKYLLTATFRADGSSKFAKGNQWSYFPSVAVAWKISEEGFLKSQSDWLDQWKLRVSYGSTGNDRIPSGLWQLNYNSSPEGKPYFPGEKEAPQLVPGSYLYNPALKWETTINRNLGTDISILKGKLNVTIDAYWNTTKDLLVQAPVSPNSGFQFQYQNFGSTSNRGIELTIDGNIISGKDFSLQGTFNIAFNKNKVDEYRNGDVNFKTYTSGWNGSAQPLDDYLVQQGSPVGQMYGYVTEGMYGFNDFNWNATTRKWDIAPGVADNSGIISANYFGPGTLKFKDVNGDGKIDAADKTVIGNANPKHTGGFTLTGKYKAFDLSAAFNWTVGNKIYNANKLDFSAYLLSRKYQNLVGDMSLANRFTIIDPLTGFNVATGTNGNPARLMELNQNASIWHPIMTQTPLHSWAIEDGSFLRLNTLTLGYTLPRKISSKIGMSNLRFYATAYNVFLITNYSGFDPEVDTRRSPPVTPGVDYSAYPKSRSFVAGVNVSL</sequence>
<keyword evidence="10" id="KW-0675">Receptor</keyword>
<dbReference type="GO" id="GO:0009279">
    <property type="term" value="C:cell outer membrane"/>
    <property type="evidence" value="ECO:0007669"/>
    <property type="project" value="UniProtKB-SubCell"/>
</dbReference>
<feature type="domain" description="TonB-dependent receptor plug" evidence="9">
    <location>
        <begin position="114"/>
        <end position="220"/>
    </location>
</feature>
<reference evidence="10 11" key="1">
    <citation type="submission" date="2019-02" db="EMBL/GenBank/DDBJ databases">
        <title>Pedobacter sp. RP-3-8 sp. nov., isolated from Arctic soil.</title>
        <authorList>
            <person name="Dahal R.H."/>
        </authorList>
    </citation>
    <scope>NUCLEOTIDE SEQUENCE [LARGE SCALE GENOMIC DNA]</scope>
    <source>
        <strain evidence="10 11">RP-3-8</strain>
    </source>
</reference>
<evidence type="ECO:0000313" key="11">
    <source>
        <dbReference type="Proteomes" id="UP000291117"/>
    </source>
</evidence>
<dbReference type="AlphaFoldDB" id="A0A4V6N5S7"/>
<dbReference type="NCBIfam" id="TIGR04056">
    <property type="entry name" value="OMP_RagA_SusC"/>
    <property type="match status" value="1"/>
</dbReference>
<keyword evidence="2 7" id="KW-0813">Transport</keyword>
<keyword evidence="3 7" id="KW-1134">Transmembrane beta strand</keyword>
<accession>A0A4V6N5S7</accession>
<dbReference type="InterPro" id="IPR023996">
    <property type="entry name" value="TonB-dep_OMP_SusC/RagA"/>
</dbReference>
<comment type="subcellular location">
    <subcellularLocation>
        <location evidence="1 7">Cell outer membrane</location>
        <topology evidence="1 7">Multi-pass membrane protein</topology>
    </subcellularLocation>
</comment>
<dbReference type="InterPro" id="IPR039426">
    <property type="entry name" value="TonB-dep_rcpt-like"/>
</dbReference>
<evidence type="ECO:0000256" key="5">
    <source>
        <dbReference type="ARBA" id="ARBA00023136"/>
    </source>
</evidence>
<evidence type="ECO:0000256" key="6">
    <source>
        <dbReference type="ARBA" id="ARBA00023237"/>
    </source>
</evidence>
<dbReference type="InterPro" id="IPR036942">
    <property type="entry name" value="Beta-barrel_TonB_sf"/>
</dbReference>
<dbReference type="InterPro" id="IPR037066">
    <property type="entry name" value="Plug_dom_sf"/>
</dbReference>
<dbReference type="RefSeq" id="WP_131610712.1">
    <property type="nucleotide sequence ID" value="NZ_SJSM01000014.1"/>
</dbReference>
<dbReference type="Gene3D" id="2.40.170.20">
    <property type="entry name" value="TonB-dependent receptor, beta-barrel domain"/>
    <property type="match status" value="1"/>
</dbReference>
<dbReference type="SUPFAM" id="SSF56935">
    <property type="entry name" value="Porins"/>
    <property type="match status" value="1"/>
</dbReference>
<dbReference type="InterPro" id="IPR023997">
    <property type="entry name" value="TonB-dep_OMP_SusC/RagA_CS"/>
</dbReference>
<dbReference type="InterPro" id="IPR008969">
    <property type="entry name" value="CarboxyPept-like_regulatory"/>
</dbReference>
<keyword evidence="4 7" id="KW-0812">Transmembrane</keyword>
<keyword evidence="8" id="KW-0732">Signal</keyword>
<evidence type="ECO:0000256" key="2">
    <source>
        <dbReference type="ARBA" id="ARBA00022448"/>
    </source>
</evidence>
<proteinExistence type="inferred from homology"/>
<dbReference type="NCBIfam" id="TIGR04057">
    <property type="entry name" value="SusC_RagA_signa"/>
    <property type="match status" value="1"/>
</dbReference>
<evidence type="ECO:0000259" key="9">
    <source>
        <dbReference type="Pfam" id="PF07715"/>
    </source>
</evidence>
<keyword evidence="6 7" id="KW-0998">Cell outer membrane</keyword>
<dbReference type="EMBL" id="SJSM01000014">
    <property type="protein sequence ID" value="TCC92476.1"/>
    <property type="molecule type" value="Genomic_DNA"/>
</dbReference>
<comment type="similarity">
    <text evidence="7">Belongs to the TonB-dependent receptor family.</text>
</comment>
<feature type="signal peptide" evidence="8">
    <location>
        <begin position="1"/>
        <end position="20"/>
    </location>
</feature>
<dbReference type="Proteomes" id="UP000291117">
    <property type="component" value="Unassembled WGS sequence"/>
</dbReference>
<evidence type="ECO:0000256" key="8">
    <source>
        <dbReference type="SAM" id="SignalP"/>
    </source>
</evidence>
<dbReference type="InterPro" id="IPR012910">
    <property type="entry name" value="Plug_dom"/>
</dbReference>
<dbReference type="PROSITE" id="PS52016">
    <property type="entry name" value="TONB_DEPENDENT_REC_3"/>
    <property type="match status" value="1"/>
</dbReference>
<evidence type="ECO:0000256" key="1">
    <source>
        <dbReference type="ARBA" id="ARBA00004571"/>
    </source>
</evidence>
<evidence type="ECO:0000256" key="3">
    <source>
        <dbReference type="ARBA" id="ARBA00022452"/>
    </source>
</evidence>
<dbReference type="Gene3D" id="2.170.130.10">
    <property type="entry name" value="TonB-dependent receptor, plug domain"/>
    <property type="match status" value="1"/>
</dbReference>
<dbReference type="OrthoDB" id="9768177at2"/>
<gene>
    <name evidence="10" type="ORF">EZ444_18925</name>
</gene>